<evidence type="ECO:0000313" key="4">
    <source>
        <dbReference type="Proteomes" id="UP001633002"/>
    </source>
</evidence>
<feature type="coiled-coil region" evidence="1">
    <location>
        <begin position="185"/>
        <end position="312"/>
    </location>
</feature>
<reference evidence="3 4" key="1">
    <citation type="submission" date="2024-09" db="EMBL/GenBank/DDBJ databases">
        <title>Chromosome-scale assembly of Riccia sorocarpa.</title>
        <authorList>
            <person name="Paukszto L."/>
        </authorList>
    </citation>
    <scope>NUCLEOTIDE SEQUENCE [LARGE SCALE GENOMIC DNA]</scope>
    <source>
        <strain evidence="3">LP-2024</strain>
        <tissue evidence="3">Aerial parts of the thallus</tissue>
    </source>
</reference>
<feature type="region of interest" description="Disordered" evidence="2">
    <location>
        <begin position="82"/>
        <end position="107"/>
    </location>
</feature>
<dbReference type="Proteomes" id="UP001633002">
    <property type="component" value="Unassembled WGS sequence"/>
</dbReference>
<dbReference type="EMBL" id="JBJQOH010000004">
    <property type="protein sequence ID" value="KAL3687004.1"/>
    <property type="molecule type" value="Genomic_DNA"/>
</dbReference>
<proteinExistence type="predicted"/>
<feature type="compositionally biased region" description="Low complexity" evidence="2">
    <location>
        <begin position="8"/>
        <end position="17"/>
    </location>
</feature>
<name>A0ABD3HCB0_9MARC</name>
<keyword evidence="1" id="KW-0175">Coiled coil</keyword>
<evidence type="ECO:0000256" key="2">
    <source>
        <dbReference type="SAM" id="MobiDB-lite"/>
    </source>
</evidence>
<comment type="caution">
    <text evidence="3">The sequence shown here is derived from an EMBL/GenBank/DDBJ whole genome shotgun (WGS) entry which is preliminary data.</text>
</comment>
<organism evidence="3 4">
    <name type="scientific">Riccia sorocarpa</name>
    <dbReference type="NCBI Taxonomy" id="122646"/>
    <lineage>
        <taxon>Eukaryota</taxon>
        <taxon>Viridiplantae</taxon>
        <taxon>Streptophyta</taxon>
        <taxon>Embryophyta</taxon>
        <taxon>Marchantiophyta</taxon>
        <taxon>Marchantiopsida</taxon>
        <taxon>Marchantiidae</taxon>
        <taxon>Marchantiales</taxon>
        <taxon>Ricciaceae</taxon>
        <taxon>Riccia</taxon>
    </lineage>
</organism>
<sequence>MSTRDSDTDSASAITWSRTQGRLSPAEDEDAMAEACKIHNPEDVARRGTARPGSCAEFSLIFVKLLYANCVLNRKVDFRRATGSGDSAQKRRRDDGNTAASPSMPPLCIPCGEGSSRGLQLTIRNLKDAFVEAGMDETLEETPPAEIFEWLLRGQWVFVEKTRYQSVKDRMLILESTGRRYHSDLREAQVERQLASDAAARLKATLAELGHELDEERSKHAAMDEKFAKLMLDHDKCMDMQLDKASISSTLREDFQQARAEYKSLLQELDDARGEIFRLKDEEPTEVSTAQVRSLTHQVSGLQMQLENAMADVSRRLRYHSEESQAELQVAIAEGFRVATELGQVHEDF</sequence>
<keyword evidence="4" id="KW-1185">Reference proteome</keyword>
<accession>A0ABD3HCB0</accession>
<protein>
    <submittedName>
        <fullName evidence="3">Uncharacterized protein</fullName>
    </submittedName>
</protein>
<dbReference type="AlphaFoldDB" id="A0ABD3HCB0"/>
<evidence type="ECO:0000256" key="1">
    <source>
        <dbReference type="SAM" id="Coils"/>
    </source>
</evidence>
<gene>
    <name evidence="3" type="ORF">R1sor_013313</name>
</gene>
<feature type="region of interest" description="Disordered" evidence="2">
    <location>
        <begin position="1"/>
        <end position="31"/>
    </location>
</feature>
<evidence type="ECO:0000313" key="3">
    <source>
        <dbReference type="EMBL" id="KAL3687004.1"/>
    </source>
</evidence>